<comment type="similarity">
    <text evidence="2 6">Belongs to the CKS family.</text>
</comment>
<reference evidence="7" key="2">
    <citation type="submission" date="2025-09" db="UniProtKB">
        <authorList>
            <consortium name="Ensembl"/>
        </authorList>
    </citation>
    <scope>IDENTIFICATION</scope>
</reference>
<name>A0A8C9PFU3_SPEDA</name>
<evidence type="ECO:0000256" key="1">
    <source>
        <dbReference type="ARBA" id="ARBA00002449"/>
    </source>
</evidence>
<evidence type="ECO:0000256" key="5">
    <source>
        <dbReference type="ARBA" id="ARBA00023306"/>
    </source>
</evidence>
<dbReference type="Pfam" id="PF01111">
    <property type="entry name" value="CKS"/>
    <property type="match status" value="1"/>
</dbReference>
<proteinExistence type="inferred from homology"/>
<evidence type="ECO:0000256" key="6">
    <source>
        <dbReference type="RuleBase" id="RU311113"/>
    </source>
</evidence>
<dbReference type="AlphaFoldDB" id="A0A8C9PFU3"/>
<dbReference type="InterPro" id="IPR036858">
    <property type="entry name" value="Cyclin-dep_kinase_reg-sub_sf"/>
</dbReference>
<organism evidence="7 8">
    <name type="scientific">Spermophilus dauricus</name>
    <name type="common">Daurian ground squirrel</name>
    <dbReference type="NCBI Taxonomy" id="99837"/>
    <lineage>
        <taxon>Eukaryota</taxon>
        <taxon>Metazoa</taxon>
        <taxon>Chordata</taxon>
        <taxon>Craniata</taxon>
        <taxon>Vertebrata</taxon>
        <taxon>Euteleostomi</taxon>
        <taxon>Mammalia</taxon>
        <taxon>Eutheria</taxon>
        <taxon>Euarchontoglires</taxon>
        <taxon>Glires</taxon>
        <taxon>Rodentia</taxon>
        <taxon>Sciuromorpha</taxon>
        <taxon>Sciuridae</taxon>
        <taxon>Xerinae</taxon>
        <taxon>Marmotini</taxon>
        <taxon>Spermophilus</taxon>
    </lineage>
</organism>
<sequence length="81" mass="9638">ITHKYKYFDEYYEYRHVVLPGELSEQVPKIHLMSEEEQRRLGVQSLGWVHDLIHESEPHILLFRRPLPKEQLKGSLSGVIN</sequence>
<dbReference type="Proteomes" id="UP000694422">
    <property type="component" value="Unplaced"/>
</dbReference>
<comment type="function">
    <text evidence="1 6">Binds to the catalytic subunit of the cyclin dependent kinases and is essential for their biological function.</text>
</comment>
<protein>
    <recommendedName>
        <fullName evidence="6">Cyclin-dependent kinases regulatory subunit</fullName>
    </recommendedName>
</protein>
<dbReference type="Ensembl" id="ENSSDAT00000007791.1">
    <property type="protein sequence ID" value="ENSSDAP00000006825.1"/>
    <property type="gene ID" value="ENSSDAG00000006301.1"/>
</dbReference>
<evidence type="ECO:0000256" key="4">
    <source>
        <dbReference type="ARBA" id="ARBA00022618"/>
    </source>
</evidence>
<dbReference type="GO" id="GO:0016538">
    <property type="term" value="F:cyclin-dependent protein serine/threonine kinase regulator activity"/>
    <property type="evidence" value="ECO:0007669"/>
    <property type="project" value="InterPro"/>
</dbReference>
<keyword evidence="8" id="KW-1185">Reference proteome</keyword>
<dbReference type="PANTHER" id="PTHR23415">
    <property type="entry name" value="CYCLIN-DEPENDENT KINASES REGULATORY SUBUNIT/60S RIBOSOME SUBUNIT BIOGENESIS PROTEIN NIP7"/>
    <property type="match status" value="1"/>
</dbReference>
<keyword evidence="5 6" id="KW-0131">Cell cycle</keyword>
<accession>A0A8C9PFU3</accession>
<dbReference type="GO" id="GO:0048144">
    <property type="term" value="P:fibroblast proliferation"/>
    <property type="evidence" value="ECO:0007669"/>
    <property type="project" value="UniProtKB-ARBA"/>
</dbReference>
<comment type="subunit">
    <text evidence="3">Forms a homohexamer that can probably bind six kinase subunits.</text>
</comment>
<dbReference type="InterPro" id="IPR000789">
    <property type="entry name" value="Cyclin-dep_kinase_reg-sub"/>
</dbReference>
<keyword evidence="4 6" id="KW-0132">Cell division</keyword>
<evidence type="ECO:0000256" key="3">
    <source>
        <dbReference type="ARBA" id="ARBA00011253"/>
    </source>
</evidence>
<reference evidence="7" key="1">
    <citation type="submission" date="2025-08" db="UniProtKB">
        <authorList>
            <consortium name="Ensembl"/>
        </authorList>
    </citation>
    <scope>IDENTIFICATION</scope>
</reference>
<dbReference type="GO" id="GO:0051301">
    <property type="term" value="P:cell division"/>
    <property type="evidence" value="ECO:0007669"/>
    <property type="project" value="UniProtKB-UniRule"/>
</dbReference>
<dbReference type="SUPFAM" id="SSF55637">
    <property type="entry name" value="Cell cycle regulatory proteins"/>
    <property type="match status" value="1"/>
</dbReference>
<evidence type="ECO:0000313" key="8">
    <source>
        <dbReference type="Proteomes" id="UP000694422"/>
    </source>
</evidence>
<evidence type="ECO:0000313" key="7">
    <source>
        <dbReference type="Ensembl" id="ENSSDAP00000006825.1"/>
    </source>
</evidence>
<dbReference type="SMART" id="SM01084">
    <property type="entry name" value="CKS"/>
    <property type="match status" value="1"/>
</dbReference>
<dbReference type="Gene3D" id="3.30.170.10">
    <property type="entry name" value="Cyclin-dependent kinase, regulatory subunit"/>
    <property type="match status" value="1"/>
</dbReference>
<dbReference type="PRINTS" id="PR00296">
    <property type="entry name" value="CYCLINKINASE"/>
</dbReference>
<dbReference type="FunFam" id="3.30.170.10:FF:000001">
    <property type="entry name" value="Cyclin-dependent kinases regulatory subunit"/>
    <property type="match status" value="1"/>
</dbReference>
<evidence type="ECO:0000256" key="2">
    <source>
        <dbReference type="ARBA" id="ARBA00007782"/>
    </source>
</evidence>